<evidence type="ECO:0000256" key="1">
    <source>
        <dbReference type="ARBA" id="ARBA00022898"/>
    </source>
</evidence>
<dbReference type="PIRSF" id="PIRSF004848">
    <property type="entry name" value="YBL036c_PLPDEIII"/>
    <property type="match status" value="1"/>
</dbReference>
<dbReference type="Pfam" id="PF01168">
    <property type="entry name" value="Ala_racemase_N"/>
    <property type="match status" value="1"/>
</dbReference>
<proteinExistence type="inferred from homology"/>
<accession>A0A645AD45</accession>
<organism evidence="3">
    <name type="scientific">bioreactor metagenome</name>
    <dbReference type="NCBI Taxonomy" id="1076179"/>
    <lineage>
        <taxon>unclassified sequences</taxon>
        <taxon>metagenomes</taxon>
        <taxon>ecological metagenomes</taxon>
    </lineage>
</organism>
<dbReference type="PANTHER" id="PTHR10146">
    <property type="entry name" value="PROLINE SYNTHETASE CO-TRANSCRIBED BACTERIAL HOMOLOG PROTEIN"/>
    <property type="match status" value="1"/>
</dbReference>
<comment type="caution">
    <text evidence="3">The sequence shown here is derived from an EMBL/GenBank/DDBJ whole genome shotgun (WGS) entry which is preliminary data.</text>
</comment>
<dbReference type="EMBL" id="VSSQ01013165">
    <property type="protein sequence ID" value="MPM50876.1"/>
    <property type="molecule type" value="Genomic_DNA"/>
</dbReference>
<keyword evidence="1" id="KW-0663">Pyridoxal phosphate</keyword>
<protein>
    <submittedName>
        <fullName evidence="3">Pyridoxal phosphate homeostasis protein</fullName>
    </submittedName>
</protein>
<dbReference type="AlphaFoldDB" id="A0A645AD45"/>
<gene>
    <name evidence="3" type="primary">yggS_11</name>
    <name evidence="3" type="ORF">SDC9_97622</name>
</gene>
<evidence type="ECO:0000313" key="3">
    <source>
        <dbReference type="EMBL" id="MPM50876.1"/>
    </source>
</evidence>
<dbReference type="InterPro" id="IPR011078">
    <property type="entry name" value="PyrdxlP_homeostasis"/>
</dbReference>
<dbReference type="NCBIfam" id="TIGR00044">
    <property type="entry name" value="YggS family pyridoxal phosphate-dependent enzyme"/>
    <property type="match status" value="1"/>
</dbReference>
<reference evidence="3" key="1">
    <citation type="submission" date="2019-08" db="EMBL/GenBank/DDBJ databases">
        <authorList>
            <person name="Kucharzyk K."/>
            <person name="Murdoch R.W."/>
            <person name="Higgins S."/>
            <person name="Loffler F."/>
        </authorList>
    </citation>
    <scope>NUCLEOTIDE SEQUENCE</scope>
</reference>
<name>A0A645AD45_9ZZZZ</name>
<dbReference type="InterPro" id="IPR029066">
    <property type="entry name" value="PLP-binding_barrel"/>
</dbReference>
<dbReference type="CDD" id="cd00635">
    <property type="entry name" value="PLPDE_III_YBL036c_like"/>
    <property type="match status" value="1"/>
</dbReference>
<dbReference type="SUPFAM" id="SSF51419">
    <property type="entry name" value="PLP-binding barrel"/>
    <property type="match status" value="1"/>
</dbReference>
<dbReference type="GO" id="GO:0030170">
    <property type="term" value="F:pyridoxal phosphate binding"/>
    <property type="evidence" value="ECO:0007669"/>
    <property type="project" value="InterPro"/>
</dbReference>
<dbReference type="PANTHER" id="PTHR10146:SF14">
    <property type="entry name" value="PYRIDOXAL PHOSPHATE HOMEOSTASIS PROTEIN"/>
    <property type="match status" value="1"/>
</dbReference>
<dbReference type="HAMAP" id="MF_02087">
    <property type="entry name" value="PLP_homeostasis"/>
    <property type="match status" value="1"/>
</dbReference>
<feature type="domain" description="Alanine racemase N-terminal" evidence="2">
    <location>
        <begin position="43"/>
        <end position="237"/>
    </location>
</feature>
<evidence type="ECO:0000259" key="2">
    <source>
        <dbReference type="Pfam" id="PF01168"/>
    </source>
</evidence>
<dbReference type="Gene3D" id="3.20.20.10">
    <property type="entry name" value="Alanine racemase"/>
    <property type="match status" value="1"/>
</dbReference>
<dbReference type="InterPro" id="IPR001608">
    <property type="entry name" value="Ala_racemase_N"/>
</dbReference>
<sequence length="245" mass="26393">MSVDTQNPVLTARIGQARQRIAAAAREAGRSPDEITLVAATKVQTAETVRQAIAAGVTVCGENRVQELTDKLAQNAYEGSRLHFIGQLQTNKVKYVVGRVELIESVDSQRLLEAVEQQAARLSLVQDLLLEVNIAGEASKAGASPGEIPALARLACSMPHVRLRGLMCIPPPALSPGANRAFFAAARQLFVDIRNKIEDNNANMDTLSMGMSDDYEDAVREGATLVRLGTALFGPRPPRPNQDKL</sequence>